<protein>
    <submittedName>
        <fullName evidence="1">Uncharacterized protein</fullName>
    </submittedName>
</protein>
<sequence>MRCTGSQTSTTLAGDCRHPSPVRHNYSASPLASQFLARSAALPTHLSALNVNLFSSFIHIQSMIAWGVCSCGRYLIDKRQGLSFGGGSTLKRVDRRSKKQICHGDEERGGLSLPEWRMRGFREAVTLKCLVAPTSDRKPLLLKFYQSVMASRNDHFRFENSWLREQEIVEVVNSAWQSEADYNLLQRLSCCAEKLKGWGKGKRGHFKKRIAESKTKIEQLLNMEDVDN</sequence>
<proteinExistence type="predicted"/>
<evidence type="ECO:0000313" key="2">
    <source>
        <dbReference type="Proteomes" id="UP001420932"/>
    </source>
</evidence>
<accession>A0AAP0NVB2</accession>
<dbReference type="EMBL" id="JBBNAF010000008">
    <property type="protein sequence ID" value="KAK9121132.1"/>
    <property type="molecule type" value="Genomic_DNA"/>
</dbReference>
<name>A0AAP0NVB2_9MAGN</name>
<organism evidence="1 2">
    <name type="scientific">Stephania yunnanensis</name>
    <dbReference type="NCBI Taxonomy" id="152371"/>
    <lineage>
        <taxon>Eukaryota</taxon>
        <taxon>Viridiplantae</taxon>
        <taxon>Streptophyta</taxon>
        <taxon>Embryophyta</taxon>
        <taxon>Tracheophyta</taxon>
        <taxon>Spermatophyta</taxon>
        <taxon>Magnoliopsida</taxon>
        <taxon>Ranunculales</taxon>
        <taxon>Menispermaceae</taxon>
        <taxon>Menispermoideae</taxon>
        <taxon>Cissampelideae</taxon>
        <taxon>Stephania</taxon>
    </lineage>
</organism>
<dbReference type="AlphaFoldDB" id="A0AAP0NVB2"/>
<keyword evidence="2" id="KW-1185">Reference proteome</keyword>
<dbReference type="Proteomes" id="UP001420932">
    <property type="component" value="Unassembled WGS sequence"/>
</dbReference>
<evidence type="ECO:0000313" key="1">
    <source>
        <dbReference type="EMBL" id="KAK9121132.1"/>
    </source>
</evidence>
<gene>
    <name evidence="1" type="ORF">Syun_018749</name>
</gene>
<comment type="caution">
    <text evidence="1">The sequence shown here is derived from an EMBL/GenBank/DDBJ whole genome shotgun (WGS) entry which is preliminary data.</text>
</comment>
<reference evidence="1 2" key="1">
    <citation type="submission" date="2024-01" db="EMBL/GenBank/DDBJ databases">
        <title>Genome assemblies of Stephania.</title>
        <authorList>
            <person name="Yang L."/>
        </authorList>
    </citation>
    <scope>NUCLEOTIDE SEQUENCE [LARGE SCALE GENOMIC DNA]</scope>
    <source>
        <strain evidence="1">YNDBR</strain>
        <tissue evidence="1">Leaf</tissue>
    </source>
</reference>